<dbReference type="RefSeq" id="WP_149073903.1">
    <property type="nucleotide sequence ID" value="NZ_CP043329.1"/>
</dbReference>
<reference evidence="2 3" key="1">
    <citation type="submission" date="2019-08" db="EMBL/GenBank/DDBJ databases">
        <title>Pedobacter sp. nov., isolated from Han river, South Korea.</title>
        <authorList>
            <person name="Lee D.-H."/>
            <person name="Kim Y.-S."/>
            <person name="Hwang E.-M."/>
            <person name="Le Tran T.C."/>
            <person name="Cha C.-J."/>
        </authorList>
    </citation>
    <scope>NUCLEOTIDE SEQUENCE [LARGE SCALE GENOMIC DNA]</scope>
    <source>
        <strain evidence="2 3">CJ43</strain>
    </source>
</reference>
<keyword evidence="3" id="KW-1185">Reference proteome</keyword>
<dbReference type="PANTHER" id="PTHR46211">
    <property type="entry name" value="GLYCEROPHOSPHORYL DIESTER PHOSPHODIESTERASE"/>
    <property type="match status" value="1"/>
</dbReference>
<dbReference type="Proteomes" id="UP000323653">
    <property type="component" value="Chromosome"/>
</dbReference>
<dbReference type="KEGG" id="pej:FYC62_03290"/>
<dbReference type="Pfam" id="PF03009">
    <property type="entry name" value="GDPD"/>
    <property type="match status" value="1"/>
</dbReference>
<proteinExistence type="predicted"/>
<feature type="domain" description="GP-PDE" evidence="1">
    <location>
        <begin position="37"/>
        <end position="294"/>
    </location>
</feature>
<dbReference type="InterPro" id="IPR017946">
    <property type="entry name" value="PLC-like_Pdiesterase_TIM-brl"/>
</dbReference>
<dbReference type="PROSITE" id="PS51257">
    <property type="entry name" value="PROKAR_LIPOPROTEIN"/>
    <property type="match status" value="1"/>
</dbReference>
<evidence type="ECO:0000313" key="2">
    <source>
        <dbReference type="EMBL" id="QEK50801.1"/>
    </source>
</evidence>
<dbReference type="PROSITE" id="PS51704">
    <property type="entry name" value="GP_PDE"/>
    <property type="match status" value="1"/>
</dbReference>
<name>A0A5C0VGR5_9SPHI</name>
<dbReference type="SUPFAM" id="SSF51695">
    <property type="entry name" value="PLC-like phosphodiesterases"/>
    <property type="match status" value="1"/>
</dbReference>
<dbReference type="Gene3D" id="3.20.20.190">
    <property type="entry name" value="Phosphatidylinositol (PI) phosphodiesterase"/>
    <property type="match status" value="1"/>
</dbReference>
<protein>
    <recommendedName>
        <fullName evidence="1">GP-PDE domain-containing protein</fullName>
    </recommendedName>
</protein>
<dbReference type="GO" id="GO:0006629">
    <property type="term" value="P:lipid metabolic process"/>
    <property type="evidence" value="ECO:0007669"/>
    <property type="project" value="InterPro"/>
</dbReference>
<evidence type="ECO:0000259" key="1">
    <source>
        <dbReference type="PROSITE" id="PS51704"/>
    </source>
</evidence>
<dbReference type="AlphaFoldDB" id="A0A5C0VGR5"/>
<organism evidence="2 3">
    <name type="scientific">Pedobacter aquae</name>
    <dbReference type="NCBI Taxonomy" id="2605747"/>
    <lineage>
        <taxon>Bacteria</taxon>
        <taxon>Pseudomonadati</taxon>
        <taxon>Bacteroidota</taxon>
        <taxon>Sphingobacteriia</taxon>
        <taxon>Sphingobacteriales</taxon>
        <taxon>Sphingobacteriaceae</taxon>
        <taxon>Pedobacter</taxon>
    </lineage>
</organism>
<dbReference type="GO" id="GO:0008081">
    <property type="term" value="F:phosphoric diester hydrolase activity"/>
    <property type="evidence" value="ECO:0007669"/>
    <property type="project" value="InterPro"/>
</dbReference>
<sequence>MKIMYRDFLRHAFFLLLILQVSLYGCRKIIPEAETDVLFLGHKGAGSNNFNDVNMENTLNAVKEGVTNLDGVEIDLQMSKDGTIWVNHNFSVNDFNCITNLPEAYIPILTDAEIEQIAVCHKGKRDRLYKLSEIIDYWNTTLDGFYISLEVKIFYDPIFNQLGGVDAYLTRMAQSMVATLANANHTNKLLIEVNSKAFIDIINANEKTKDIKCLLIRSGTLERRIQIAQQDGYDGLSLNYDDEELTKETVRAAKNLGLFINLYTPYYKSEIVRAFEMEPHSIQTDNMDAKRYLNVK</sequence>
<dbReference type="InterPro" id="IPR030395">
    <property type="entry name" value="GP_PDE_dom"/>
</dbReference>
<gene>
    <name evidence="2" type="ORF">FYC62_03290</name>
</gene>
<dbReference type="EMBL" id="CP043329">
    <property type="protein sequence ID" value="QEK50801.1"/>
    <property type="molecule type" value="Genomic_DNA"/>
</dbReference>
<dbReference type="PANTHER" id="PTHR46211:SF14">
    <property type="entry name" value="GLYCEROPHOSPHODIESTER PHOSPHODIESTERASE"/>
    <property type="match status" value="1"/>
</dbReference>
<evidence type="ECO:0000313" key="3">
    <source>
        <dbReference type="Proteomes" id="UP000323653"/>
    </source>
</evidence>
<accession>A0A5C0VGR5</accession>